<organism evidence="1">
    <name type="scientific">Leviviridae sp</name>
    <dbReference type="NCBI Taxonomy" id="2027243"/>
    <lineage>
        <taxon>Viruses</taxon>
        <taxon>Riboviria</taxon>
        <taxon>Orthornavirae</taxon>
        <taxon>Lenarviricota</taxon>
        <taxon>Leviviricetes</taxon>
        <taxon>Norzivirales</taxon>
        <taxon>Fiersviridae</taxon>
    </lineage>
</organism>
<dbReference type="EMBL" id="MN036013">
    <property type="protein sequence ID" value="QDH91109.1"/>
    <property type="molecule type" value="Genomic_RNA"/>
</dbReference>
<name>A0A514DBY0_9VIRU</name>
<accession>A0A514DBY0</accession>
<protein>
    <submittedName>
        <fullName evidence="1">Uncharacterized protein</fullName>
    </submittedName>
</protein>
<proteinExistence type="predicted"/>
<sequence>MLTDPQTITISSNARTLAQTDLTPASGIYTDVDNGLTLYVTQRVEKGGVRRSTVSLTTTKIAADPLTAVNQRVDDAVTISFKVPPSGFTKAEVAAKFAAVSTWLTASTNANLNKVLGGER</sequence>
<gene>
    <name evidence="1" type="ORF">H4Bulk46757_000002</name>
</gene>
<reference evidence="1" key="1">
    <citation type="submission" date="2019-05" db="EMBL/GenBank/DDBJ databases">
        <title>Metatranscriptomic reconstruction reveals RNA viruses with the potential to shape carbon cycling in soil.</title>
        <authorList>
            <person name="Starr E.P."/>
            <person name="Nuccio E."/>
            <person name="Pett-Ridge J."/>
            <person name="Banfield J.F."/>
            <person name="Firestone M.K."/>
        </authorList>
    </citation>
    <scope>NUCLEOTIDE SEQUENCE</scope>
    <source>
        <strain evidence="1">H4_Bulk_46_scaffold_757</strain>
    </source>
</reference>
<evidence type="ECO:0000313" key="1">
    <source>
        <dbReference type="EMBL" id="QDH91109.1"/>
    </source>
</evidence>